<keyword evidence="4 14" id="KW-1133">Transmembrane helix</keyword>
<reference evidence="17" key="1">
    <citation type="submission" date="2021-04" db="EMBL/GenBank/DDBJ databases">
        <authorList>
            <consortium name="Molecular Ecology Group"/>
        </authorList>
    </citation>
    <scope>NUCLEOTIDE SEQUENCE</scope>
</reference>
<protein>
    <submittedName>
        <fullName evidence="17">Uncharacterized protein</fullName>
    </submittedName>
</protein>
<dbReference type="PRINTS" id="PR00252">
    <property type="entry name" value="NRIONCHANNEL"/>
</dbReference>
<feature type="domain" description="Neurotransmitter-gated ion-channel ligand-binding" evidence="15">
    <location>
        <begin position="31"/>
        <end position="232"/>
    </location>
</feature>
<evidence type="ECO:0000256" key="6">
    <source>
        <dbReference type="ARBA" id="ARBA00023065"/>
    </source>
</evidence>
<dbReference type="OrthoDB" id="5809364at2759"/>
<dbReference type="Gene3D" id="1.20.58.390">
    <property type="entry name" value="Neurotransmitter-gated ion-channel transmembrane domain"/>
    <property type="match status" value="1"/>
</dbReference>
<evidence type="ECO:0000313" key="17">
    <source>
        <dbReference type="EMBL" id="CAG5130745.1"/>
    </source>
</evidence>
<keyword evidence="18" id="KW-1185">Reference proteome</keyword>
<dbReference type="Proteomes" id="UP000678393">
    <property type="component" value="Unassembled WGS sequence"/>
</dbReference>
<keyword evidence="10" id="KW-0325">Glycoprotein</keyword>
<evidence type="ECO:0000256" key="10">
    <source>
        <dbReference type="ARBA" id="ARBA00023180"/>
    </source>
</evidence>
<evidence type="ECO:0000256" key="2">
    <source>
        <dbReference type="ARBA" id="ARBA00022475"/>
    </source>
</evidence>
<dbReference type="Pfam" id="PF02932">
    <property type="entry name" value="Neur_chan_memb"/>
    <property type="match status" value="1"/>
</dbReference>
<name>A0A8S3ZT75_9EUPU</name>
<comment type="subcellular location">
    <subcellularLocation>
        <location evidence="13">Synaptic cell membrane</location>
        <topology evidence="13">Multi-pass membrane protein</topology>
    </subcellularLocation>
</comment>
<dbReference type="Gene3D" id="2.70.170.10">
    <property type="entry name" value="Neurotransmitter-gated ion-channel ligand-binding domain"/>
    <property type="match status" value="1"/>
</dbReference>
<evidence type="ECO:0000256" key="1">
    <source>
        <dbReference type="ARBA" id="ARBA00022448"/>
    </source>
</evidence>
<feature type="transmembrane region" description="Helical" evidence="14">
    <location>
        <begin position="295"/>
        <end position="318"/>
    </location>
</feature>
<dbReference type="GO" id="GO:0022848">
    <property type="term" value="F:acetylcholine-gated monoatomic cation-selective channel activity"/>
    <property type="evidence" value="ECO:0007669"/>
    <property type="project" value="InterPro"/>
</dbReference>
<feature type="domain" description="Neurotransmitter-gated ion-channel transmembrane" evidence="16">
    <location>
        <begin position="239"/>
        <end position="318"/>
    </location>
</feature>
<evidence type="ECO:0000256" key="11">
    <source>
        <dbReference type="ARBA" id="ARBA00023286"/>
    </source>
</evidence>
<keyword evidence="5" id="KW-0770">Synapse</keyword>
<organism evidence="17 18">
    <name type="scientific">Candidula unifasciata</name>
    <dbReference type="NCBI Taxonomy" id="100452"/>
    <lineage>
        <taxon>Eukaryota</taxon>
        <taxon>Metazoa</taxon>
        <taxon>Spiralia</taxon>
        <taxon>Lophotrochozoa</taxon>
        <taxon>Mollusca</taxon>
        <taxon>Gastropoda</taxon>
        <taxon>Heterobranchia</taxon>
        <taxon>Euthyneura</taxon>
        <taxon>Panpulmonata</taxon>
        <taxon>Eupulmonata</taxon>
        <taxon>Stylommatophora</taxon>
        <taxon>Helicina</taxon>
        <taxon>Helicoidea</taxon>
        <taxon>Geomitridae</taxon>
        <taxon>Candidula</taxon>
    </lineage>
</organism>
<keyword evidence="12 14" id="KW-0407">Ion channel</keyword>
<accession>A0A8S3ZT75</accession>
<evidence type="ECO:0000256" key="5">
    <source>
        <dbReference type="ARBA" id="ARBA00023018"/>
    </source>
</evidence>
<dbReference type="InterPro" id="IPR006202">
    <property type="entry name" value="Neur_chan_lig-bd"/>
</dbReference>
<feature type="transmembrane region" description="Helical" evidence="14">
    <location>
        <begin position="264"/>
        <end position="283"/>
    </location>
</feature>
<keyword evidence="14" id="KW-0732">Signal</keyword>
<keyword evidence="7 14" id="KW-0472">Membrane</keyword>
<keyword evidence="3 14" id="KW-0812">Transmembrane</keyword>
<dbReference type="PROSITE" id="PS00236">
    <property type="entry name" value="NEUROTR_ION_CHANNEL"/>
    <property type="match status" value="1"/>
</dbReference>
<keyword evidence="6 14" id="KW-0406">Ion transport</keyword>
<dbReference type="InterPro" id="IPR036719">
    <property type="entry name" value="Neuro-gated_channel_TM_sf"/>
</dbReference>
<dbReference type="PANTHER" id="PTHR18945">
    <property type="entry name" value="NEUROTRANSMITTER GATED ION CHANNEL"/>
    <property type="match status" value="1"/>
</dbReference>
<dbReference type="FunFam" id="2.70.170.10:FF:000028">
    <property type="entry name" value="AcetylCholine Receptor"/>
    <property type="match status" value="1"/>
</dbReference>
<dbReference type="InterPro" id="IPR038050">
    <property type="entry name" value="Neuro_actylchol_rec"/>
</dbReference>
<dbReference type="GO" id="GO:0045211">
    <property type="term" value="C:postsynaptic membrane"/>
    <property type="evidence" value="ECO:0007669"/>
    <property type="project" value="InterPro"/>
</dbReference>
<dbReference type="SUPFAM" id="SSF63712">
    <property type="entry name" value="Nicotinic receptor ligand binding domain-like"/>
    <property type="match status" value="1"/>
</dbReference>
<comment type="similarity">
    <text evidence="14">Belongs to the ligand-gated ion channel (TC 1.A.9) family.</text>
</comment>
<dbReference type="EMBL" id="CAJHNH020004224">
    <property type="protein sequence ID" value="CAG5130745.1"/>
    <property type="molecule type" value="Genomic_DNA"/>
</dbReference>
<evidence type="ECO:0000259" key="16">
    <source>
        <dbReference type="Pfam" id="PF02932"/>
    </source>
</evidence>
<gene>
    <name evidence="17" type="ORF">CUNI_LOCUS16303</name>
</gene>
<dbReference type="InterPro" id="IPR002394">
    <property type="entry name" value="Nicotinic_acetylcholine_rcpt"/>
</dbReference>
<dbReference type="InterPro" id="IPR006201">
    <property type="entry name" value="Neur_channel"/>
</dbReference>
<keyword evidence="1 14" id="KW-0813">Transport</keyword>
<dbReference type="InterPro" id="IPR018000">
    <property type="entry name" value="Neurotransmitter_ion_chnl_CS"/>
</dbReference>
<comment type="caution">
    <text evidence="17">The sequence shown here is derived from an EMBL/GenBank/DDBJ whole genome shotgun (WGS) entry which is preliminary data.</text>
</comment>
<dbReference type="GO" id="GO:0004888">
    <property type="term" value="F:transmembrane signaling receptor activity"/>
    <property type="evidence" value="ECO:0007669"/>
    <property type="project" value="InterPro"/>
</dbReference>
<keyword evidence="9" id="KW-0675">Receptor</keyword>
<feature type="chain" id="PRO_5035970098" evidence="14">
    <location>
        <begin position="21"/>
        <end position="465"/>
    </location>
</feature>
<dbReference type="Pfam" id="PF02931">
    <property type="entry name" value="Neur_chan_LBD"/>
    <property type="match status" value="1"/>
</dbReference>
<dbReference type="CDD" id="cd19051">
    <property type="entry name" value="LGIC_TM_cation"/>
    <property type="match status" value="1"/>
</dbReference>
<evidence type="ECO:0000256" key="4">
    <source>
        <dbReference type="ARBA" id="ARBA00022989"/>
    </source>
</evidence>
<proteinExistence type="inferred from homology"/>
<evidence type="ECO:0000256" key="8">
    <source>
        <dbReference type="ARBA" id="ARBA00023157"/>
    </source>
</evidence>
<evidence type="ECO:0000256" key="13">
    <source>
        <dbReference type="ARBA" id="ARBA00034099"/>
    </source>
</evidence>
<dbReference type="CDD" id="cd18989">
    <property type="entry name" value="LGIC_ECD_cation"/>
    <property type="match status" value="1"/>
</dbReference>
<dbReference type="SUPFAM" id="SSF90112">
    <property type="entry name" value="Neurotransmitter-gated ion-channel transmembrane pore"/>
    <property type="match status" value="1"/>
</dbReference>
<evidence type="ECO:0000256" key="3">
    <source>
        <dbReference type="ARBA" id="ARBA00022692"/>
    </source>
</evidence>
<evidence type="ECO:0000256" key="14">
    <source>
        <dbReference type="RuleBase" id="RU000687"/>
    </source>
</evidence>
<keyword evidence="8" id="KW-1015">Disulfide bond</keyword>
<dbReference type="AlphaFoldDB" id="A0A8S3ZT75"/>
<evidence type="ECO:0000259" key="15">
    <source>
        <dbReference type="Pfam" id="PF02931"/>
    </source>
</evidence>
<dbReference type="PRINTS" id="PR00254">
    <property type="entry name" value="NICOTINICR"/>
</dbReference>
<keyword evidence="2" id="KW-1003">Cell membrane</keyword>
<keyword evidence="11" id="KW-1071">Ligand-gated ion channel</keyword>
<feature type="transmembrane region" description="Helical" evidence="14">
    <location>
        <begin position="232"/>
        <end position="255"/>
    </location>
</feature>
<evidence type="ECO:0000313" key="18">
    <source>
        <dbReference type="Proteomes" id="UP000678393"/>
    </source>
</evidence>
<dbReference type="InterPro" id="IPR006029">
    <property type="entry name" value="Neurotrans-gated_channel_TM"/>
</dbReference>
<sequence length="465" mass="52540">MGKVDVFLLFLFALFRGSRGAYTTLKDVQNVFSNIVQAKDHRHRPVLNQSKPLIVRINLELVSLVDVDEVHQTMSTNVLLTLTWQDEFRTWKPVDYGGLTSVSPDPLDVWRPRLFVSNTIAERDMFKDDYAPLTVFFNGTTVWQPGGILHTSCPMRLARYPFDKHSCRFAFTTGESQEEIQFKTDHQNISLDFYEPNGEWDLSPASIDLSVEKRGREGLPSLSFNFQLQRKVSYAILCILMPVIVISSLPALVFVTPVESGERVTFSITVFLSLTFSTEQMSGNFPKNSESLPLLVIYLACLLMYSSLAVCVNLIVLLKQNKIEGDDKPSVDCAEGNDSSEDFDRTRTFVSISDKYDLLFSSAQEREERHCDARPKIGQGHHPKFRPAQKTCSRFGTALKNQTERAGCDGGLPSSSDSKRPSYFRMASVLKHMNQKDLILFVLFAGIWLVLAVVFLILQIGDYAK</sequence>
<dbReference type="InterPro" id="IPR036734">
    <property type="entry name" value="Neur_chan_lig-bd_sf"/>
</dbReference>
<evidence type="ECO:0000256" key="12">
    <source>
        <dbReference type="ARBA" id="ARBA00023303"/>
    </source>
</evidence>
<evidence type="ECO:0000256" key="9">
    <source>
        <dbReference type="ARBA" id="ARBA00023170"/>
    </source>
</evidence>
<feature type="transmembrane region" description="Helical" evidence="14">
    <location>
        <begin position="438"/>
        <end position="460"/>
    </location>
</feature>
<evidence type="ECO:0000256" key="7">
    <source>
        <dbReference type="ARBA" id="ARBA00023136"/>
    </source>
</evidence>
<feature type="signal peptide" evidence="14">
    <location>
        <begin position="1"/>
        <end position="20"/>
    </location>
</feature>